<proteinExistence type="predicted"/>
<comment type="caution">
    <text evidence="2">The sequence shown here is derived from an EMBL/GenBank/DDBJ whole genome shotgun (WGS) entry which is preliminary data.</text>
</comment>
<protein>
    <submittedName>
        <fullName evidence="2">Uncharacterized protein</fullName>
    </submittedName>
</protein>
<evidence type="ECO:0000256" key="1">
    <source>
        <dbReference type="SAM" id="MobiDB-lite"/>
    </source>
</evidence>
<reference evidence="2" key="1">
    <citation type="submission" date="2023-10" db="EMBL/GenBank/DDBJ databases">
        <authorList>
            <person name="Chen Y."/>
            <person name="Shah S."/>
            <person name="Dougan E. K."/>
            <person name="Thang M."/>
            <person name="Chan C."/>
        </authorList>
    </citation>
    <scope>NUCLEOTIDE SEQUENCE [LARGE SCALE GENOMIC DNA]</scope>
</reference>
<accession>A0ABN9XZA3</accession>
<feature type="compositionally biased region" description="Low complexity" evidence="1">
    <location>
        <begin position="53"/>
        <end position="63"/>
    </location>
</feature>
<evidence type="ECO:0000313" key="2">
    <source>
        <dbReference type="EMBL" id="CAK0904085.1"/>
    </source>
</evidence>
<name>A0ABN9XZA3_9DINO</name>
<feature type="region of interest" description="Disordered" evidence="1">
    <location>
        <begin position="1"/>
        <end position="126"/>
    </location>
</feature>
<evidence type="ECO:0000313" key="3">
    <source>
        <dbReference type="Proteomes" id="UP001189429"/>
    </source>
</evidence>
<keyword evidence="3" id="KW-1185">Reference proteome</keyword>
<feature type="compositionally biased region" description="Low complexity" evidence="1">
    <location>
        <begin position="78"/>
        <end position="91"/>
    </location>
</feature>
<dbReference type="EMBL" id="CAUYUJ010021348">
    <property type="protein sequence ID" value="CAK0904085.1"/>
    <property type="molecule type" value="Genomic_DNA"/>
</dbReference>
<dbReference type="Proteomes" id="UP001189429">
    <property type="component" value="Unassembled WGS sequence"/>
</dbReference>
<gene>
    <name evidence="2" type="ORF">PCOR1329_LOCUS80220</name>
</gene>
<sequence>MGRRRADAGWLAAERPPLGLPEGPAANLAHSPAADHVATREAGAVQLAAQTPRSARSAGARSAGVRKQDGKIGSSLRAAGQASGATSSATAPQRRLAGSRSEPPDPSEPLSEASGGASPRIMNARTSSQCISTVQGVFSANDAETRPVSSRSSSDSARALRQSVLQVALLAASQTAAAPAAHPQLAAGSAAEPAASAPLLPTASWPPYRAEHELFLGP</sequence>
<feature type="region of interest" description="Disordered" evidence="1">
    <location>
        <begin position="138"/>
        <end position="157"/>
    </location>
</feature>
<feature type="region of interest" description="Disordered" evidence="1">
    <location>
        <begin position="176"/>
        <end position="204"/>
    </location>
</feature>
<organism evidence="2 3">
    <name type="scientific">Prorocentrum cordatum</name>
    <dbReference type="NCBI Taxonomy" id="2364126"/>
    <lineage>
        <taxon>Eukaryota</taxon>
        <taxon>Sar</taxon>
        <taxon>Alveolata</taxon>
        <taxon>Dinophyceae</taxon>
        <taxon>Prorocentrales</taxon>
        <taxon>Prorocentraceae</taxon>
        <taxon>Prorocentrum</taxon>
    </lineage>
</organism>